<keyword evidence="2" id="KW-1185">Reference proteome</keyword>
<accession>A0ACB5RDH7</accession>
<evidence type="ECO:0000313" key="1">
    <source>
        <dbReference type="EMBL" id="GKX66857.1"/>
    </source>
</evidence>
<sequence>MKILILGGKGNIGGFLSKDLEPYHDIISVSKDDLDITSKSSVFSIISSKAPSIVIDAAGISNIDYCQANEQISYSVNTLGTMNIALACSKLDIPLVYISSAQVYGSDNTNVHSEHENCNPINIFGKSKLAGENLIRTLCKKYFILRTSWCFGGEKCFVKSILSKRNTPIFMVADMVVNPTYVQDLSRAILSIIDSTSYGVYNCVNKGETSKCDLVKYIFDLLGYDKKIISLPKSTMDSLAPRPKNCSLANNLIEKSFNLEIPSWEESMNIYLNGLIDKNIL</sequence>
<gene>
    <name evidence="1" type="ORF">rsdtw13_21150</name>
</gene>
<protein>
    <submittedName>
        <fullName evidence="1">NAD(P)-dependent oxidoreductase</fullName>
    </submittedName>
</protein>
<proteinExistence type="predicted"/>
<organism evidence="1 2">
    <name type="scientific">Inconstantimicrobium mannanitabidum</name>
    <dbReference type="NCBI Taxonomy" id="1604901"/>
    <lineage>
        <taxon>Bacteria</taxon>
        <taxon>Bacillati</taxon>
        <taxon>Bacillota</taxon>
        <taxon>Clostridia</taxon>
        <taxon>Eubacteriales</taxon>
        <taxon>Clostridiaceae</taxon>
        <taxon>Inconstantimicrobium</taxon>
    </lineage>
</organism>
<comment type="caution">
    <text evidence="1">The sequence shown here is derived from an EMBL/GenBank/DDBJ whole genome shotgun (WGS) entry which is preliminary data.</text>
</comment>
<dbReference type="Proteomes" id="UP001058074">
    <property type="component" value="Unassembled WGS sequence"/>
</dbReference>
<name>A0ACB5RDH7_9CLOT</name>
<evidence type="ECO:0000313" key="2">
    <source>
        <dbReference type="Proteomes" id="UP001058074"/>
    </source>
</evidence>
<reference evidence="1" key="1">
    <citation type="journal article" date="2025" name="Int. J. Syst. Evol. Microbiol.">
        <title>Inconstantimicrobium mannanitabidum sp. nov., a novel member of the family Clostridiaceae isolated from anoxic soil under the treatment of reductive soil disinfestation.</title>
        <authorList>
            <person name="Ueki A."/>
            <person name="Tonouchi A."/>
            <person name="Honma S."/>
            <person name="Kaku N."/>
            <person name="Ueki K."/>
        </authorList>
    </citation>
    <scope>NUCLEOTIDE SEQUENCE</scope>
    <source>
        <strain evidence="1">TW13</strain>
    </source>
</reference>
<dbReference type="EMBL" id="BROD01000001">
    <property type="protein sequence ID" value="GKX66857.1"/>
    <property type="molecule type" value="Genomic_DNA"/>
</dbReference>